<proteinExistence type="predicted"/>
<reference evidence="1" key="1">
    <citation type="journal article" date="2021" name="Proc. Natl. Acad. Sci. U.S.A.">
        <title>A Catalog of Tens of Thousands of Viruses from Human Metagenomes Reveals Hidden Associations with Chronic Diseases.</title>
        <authorList>
            <person name="Tisza M.J."/>
            <person name="Buck C.B."/>
        </authorList>
    </citation>
    <scope>NUCLEOTIDE SEQUENCE</scope>
    <source>
        <strain evidence="1">CtReX5</strain>
    </source>
</reference>
<organism evidence="1">
    <name type="scientific">virus sp. ctReX5</name>
    <dbReference type="NCBI Taxonomy" id="2825818"/>
    <lineage>
        <taxon>Viruses</taxon>
    </lineage>
</organism>
<sequence>MTRDETVKIIRIMCDCYPNYKPSNLSETVDVWNMMLEEYSYSQISMALKTYVHSDTSGFAPSIGQLINKLHEVQSPQELNEMEAWMLVSRALRNGYYGAVEEFNKLPPLVQKAVGSPDNLRNWALTDSKSIENVVQSNFMRTYRTVVNRDKEYQKMPKDIKALIESANKSSYSAQIGSKNQQAIKLSLEDNKSQNKPIKGIPMPKEIKERIEQMKR</sequence>
<dbReference type="Gene3D" id="1.10.8.200">
    <property type="entry name" value="Replisome organizer (g39p helicase loader/inhibitor protein)"/>
    <property type="match status" value="1"/>
</dbReference>
<dbReference type="EMBL" id="BK059114">
    <property type="protein sequence ID" value="DAE31943.1"/>
    <property type="molecule type" value="Genomic_DNA"/>
</dbReference>
<evidence type="ECO:0000313" key="1">
    <source>
        <dbReference type="EMBL" id="DAE31943.1"/>
    </source>
</evidence>
<protein>
    <submittedName>
        <fullName evidence="1">Replisome organizer</fullName>
    </submittedName>
</protein>
<name>A0A8S5RKQ0_9VIRU</name>
<accession>A0A8S5RKQ0</accession>